<proteinExistence type="inferred from homology"/>
<name>A0A7X2PBE7_9SPIO</name>
<evidence type="ECO:0000256" key="3">
    <source>
        <dbReference type="ARBA" id="ARBA00022475"/>
    </source>
</evidence>
<feature type="domain" description="ABC transmembrane type-1" evidence="8">
    <location>
        <begin position="77"/>
        <end position="292"/>
    </location>
</feature>
<keyword evidence="2 7" id="KW-0813">Transport</keyword>
<dbReference type="CDD" id="cd06261">
    <property type="entry name" value="TM_PBP2"/>
    <property type="match status" value="1"/>
</dbReference>
<dbReference type="InterPro" id="IPR035906">
    <property type="entry name" value="MetI-like_sf"/>
</dbReference>
<dbReference type="PROSITE" id="PS50928">
    <property type="entry name" value="ABC_TM1"/>
    <property type="match status" value="1"/>
</dbReference>
<evidence type="ECO:0000313" key="9">
    <source>
        <dbReference type="EMBL" id="MSU05776.1"/>
    </source>
</evidence>
<comment type="similarity">
    <text evidence="7">Belongs to the binding-protein-dependent transport system permease family.</text>
</comment>
<dbReference type="PANTHER" id="PTHR43005:SF1">
    <property type="entry name" value="SPERMIDINE_PUTRESCINE TRANSPORT SYSTEM PERMEASE PROTEIN"/>
    <property type="match status" value="1"/>
</dbReference>
<dbReference type="SUPFAM" id="SSF161098">
    <property type="entry name" value="MetI-like"/>
    <property type="match status" value="1"/>
</dbReference>
<dbReference type="RefSeq" id="WP_154424679.1">
    <property type="nucleotide sequence ID" value="NZ_VUNN01000004.1"/>
</dbReference>
<dbReference type="PANTHER" id="PTHR43005">
    <property type="entry name" value="BLR7065 PROTEIN"/>
    <property type="match status" value="1"/>
</dbReference>
<reference evidence="9 10" key="1">
    <citation type="submission" date="2019-08" db="EMBL/GenBank/DDBJ databases">
        <title>In-depth cultivation of the pig gut microbiome towards novel bacterial diversity and tailored functional studies.</title>
        <authorList>
            <person name="Wylensek D."/>
            <person name="Hitch T.C.A."/>
            <person name="Clavel T."/>
        </authorList>
    </citation>
    <scope>NUCLEOTIDE SEQUENCE [LARGE SCALE GENOMIC DNA]</scope>
    <source>
        <strain evidence="9 10">NM-380-WT-3C1</strain>
    </source>
</reference>
<dbReference type="Gene3D" id="1.10.3720.10">
    <property type="entry name" value="MetI-like"/>
    <property type="match status" value="1"/>
</dbReference>
<dbReference type="AlphaFoldDB" id="A0A7X2PBE7"/>
<organism evidence="9 10">
    <name type="scientific">Bullifex porci</name>
    <dbReference type="NCBI Taxonomy" id="2606638"/>
    <lineage>
        <taxon>Bacteria</taxon>
        <taxon>Pseudomonadati</taxon>
        <taxon>Spirochaetota</taxon>
        <taxon>Spirochaetia</taxon>
        <taxon>Spirochaetales</taxon>
        <taxon>Spirochaetaceae</taxon>
        <taxon>Bullifex</taxon>
    </lineage>
</organism>
<evidence type="ECO:0000256" key="6">
    <source>
        <dbReference type="ARBA" id="ARBA00023136"/>
    </source>
</evidence>
<evidence type="ECO:0000256" key="7">
    <source>
        <dbReference type="RuleBase" id="RU363032"/>
    </source>
</evidence>
<dbReference type="GO" id="GO:0055085">
    <property type="term" value="P:transmembrane transport"/>
    <property type="evidence" value="ECO:0007669"/>
    <property type="project" value="InterPro"/>
</dbReference>
<accession>A0A7X2PBE7</accession>
<keyword evidence="6 7" id="KW-0472">Membrane</keyword>
<dbReference type="GO" id="GO:0005886">
    <property type="term" value="C:plasma membrane"/>
    <property type="evidence" value="ECO:0007669"/>
    <property type="project" value="UniProtKB-SubCell"/>
</dbReference>
<feature type="transmembrane region" description="Helical" evidence="7">
    <location>
        <begin position="12"/>
        <end position="35"/>
    </location>
</feature>
<dbReference type="EMBL" id="VUNN01000004">
    <property type="protein sequence ID" value="MSU05776.1"/>
    <property type="molecule type" value="Genomic_DNA"/>
</dbReference>
<evidence type="ECO:0000256" key="2">
    <source>
        <dbReference type="ARBA" id="ARBA00022448"/>
    </source>
</evidence>
<gene>
    <name evidence="9" type="ORF">FYJ80_03155</name>
</gene>
<comment type="subcellular location">
    <subcellularLocation>
        <location evidence="1 7">Cell membrane</location>
        <topology evidence="1 7">Multi-pass membrane protein</topology>
    </subcellularLocation>
</comment>
<feature type="transmembrane region" description="Helical" evidence="7">
    <location>
        <begin position="271"/>
        <end position="292"/>
    </location>
</feature>
<sequence length="302" mass="33665">MRKLNSKNRGDRIYSFCLLIPAFLLALFFILIPIVDSVIKSFQDFKVKNIISGKPGVWNNFANYIKLFASNALGNAVVNTFVFVVFVIVFQFVLGMALALVLNSNIKGARFFRSIMMTPWVVPTVISALIWMWLFQPQYGLVKYLVSLVTFGKVTEFAMLNQPDSALTGVGIAALWKQIPLMTLLLLAGLQNVPDDIQEAAMIDGASKTRRFFSITMPYMASVIKIAVSMSIIENFKQFPLFWTMTGGGPDGATTNLAILSYREAFVSMNLGSGAAVTTIWMLLMIITVGIYNKCFRTYDMT</sequence>
<comment type="caution">
    <text evidence="9">The sequence shown here is derived from an EMBL/GenBank/DDBJ whole genome shotgun (WGS) entry which is preliminary data.</text>
</comment>
<evidence type="ECO:0000256" key="5">
    <source>
        <dbReference type="ARBA" id="ARBA00022989"/>
    </source>
</evidence>
<feature type="transmembrane region" description="Helical" evidence="7">
    <location>
        <begin position="166"/>
        <end position="190"/>
    </location>
</feature>
<feature type="transmembrane region" description="Helical" evidence="7">
    <location>
        <begin position="114"/>
        <end position="134"/>
    </location>
</feature>
<feature type="transmembrane region" description="Helical" evidence="7">
    <location>
        <begin position="211"/>
        <end position="233"/>
    </location>
</feature>
<feature type="transmembrane region" description="Helical" evidence="7">
    <location>
        <begin position="81"/>
        <end position="102"/>
    </location>
</feature>
<keyword evidence="4 7" id="KW-0812">Transmembrane</keyword>
<keyword evidence="3" id="KW-1003">Cell membrane</keyword>
<evidence type="ECO:0000259" key="8">
    <source>
        <dbReference type="PROSITE" id="PS50928"/>
    </source>
</evidence>
<keyword evidence="5 7" id="KW-1133">Transmembrane helix</keyword>
<evidence type="ECO:0000256" key="4">
    <source>
        <dbReference type="ARBA" id="ARBA00022692"/>
    </source>
</evidence>
<dbReference type="Pfam" id="PF00528">
    <property type="entry name" value="BPD_transp_1"/>
    <property type="match status" value="1"/>
</dbReference>
<evidence type="ECO:0000313" key="10">
    <source>
        <dbReference type="Proteomes" id="UP000460549"/>
    </source>
</evidence>
<keyword evidence="10" id="KW-1185">Reference proteome</keyword>
<dbReference type="Proteomes" id="UP000460549">
    <property type="component" value="Unassembled WGS sequence"/>
</dbReference>
<protein>
    <submittedName>
        <fullName evidence="9">Sugar ABC transporter permease</fullName>
    </submittedName>
</protein>
<dbReference type="InterPro" id="IPR000515">
    <property type="entry name" value="MetI-like"/>
</dbReference>
<evidence type="ECO:0000256" key="1">
    <source>
        <dbReference type="ARBA" id="ARBA00004651"/>
    </source>
</evidence>